<gene>
    <name evidence="2" type="ORF">E5288_WYG006285</name>
</gene>
<feature type="compositionally biased region" description="Polar residues" evidence="1">
    <location>
        <begin position="271"/>
        <end position="280"/>
    </location>
</feature>
<sequence length="488" mass="53135">MKLSTGLAKRQSMAAPTPVHSPYVPKGTPAAFESCFCFLCTQHKALYGPILEENRIIEKNSRPELDRRPANSAFRKIPGMGEACAPSCLFSMIAGVGRFGKQSLLSPCFDVFGRHLPKYKLHRKLPEKTGASALGPVGALLNNHVGNSLILTFEIYGVCLKVTDDSAGPDPKTALWFRLNTNSSKQILHTLACFNNLYLCFEEVLCQKPSPRKINMGEILLLGARKFLLQNVCQGVFAMMDFYPLSESVFTFEENQRSDVAKGVLSQLESAATGQATDTGSQEDRSHDKQRSSFYPFSPGAGKLGDTGGLNAAYKYVLIPALLLDTGDLSLLDPEGPTEAGTLDQMTTLSTHSLLPRDTARFTFWWQALKSHPLGVTRESAQWAARLFTLLLSRADGALNTDGAATVDECVHSSGLLLLVPTLNSASATLGPLPSLRSRMQGVQQADSSPELLSTQPAGAEPLQHRICASWMLGKHCEQVIRTPERVH</sequence>
<dbReference type="EMBL" id="VBQZ03000004">
    <property type="protein sequence ID" value="MXQ80386.1"/>
    <property type="molecule type" value="Genomic_DNA"/>
</dbReference>
<evidence type="ECO:0000313" key="3">
    <source>
        <dbReference type="Proteomes" id="UP000322234"/>
    </source>
</evidence>
<name>A0A6B0QVP6_9CETA</name>
<proteinExistence type="predicted"/>
<comment type="caution">
    <text evidence="2">The sequence shown here is derived from an EMBL/GenBank/DDBJ whole genome shotgun (WGS) entry which is preliminary data.</text>
</comment>
<evidence type="ECO:0000256" key="1">
    <source>
        <dbReference type="SAM" id="MobiDB-lite"/>
    </source>
</evidence>
<organism evidence="2 3">
    <name type="scientific">Bos mutus</name>
    <name type="common">wild yak</name>
    <dbReference type="NCBI Taxonomy" id="72004"/>
    <lineage>
        <taxon>Eukaryota</taxon>
        <taxon>Metazoa</taxon>
        <taxon>Chordata</taxon>
        <taxon>Craniata</taxon>
        <taxon>Vertebrata</taxon>
        <taxon>Euteleostomi</taxon>
        <taxon>Mammalia</taxon>
        <taxon>Eutheria</taxon>
        <taxon>Laurasiatheria</taxon>
        <taxon>Artiodactyla</taxon>
        <taxon>Ruminantia</taxon>
        <taxon>Pecora</taxon>
        <taxon>Bovidae</taxon>
        <taxon>Bovinae</taxon>
        <taxon>Bos</taxon>
    </lineage>
</organism>
<dbReference type="AlphaFoldDB" id="A0A6B0QVP6"/>
<evidence type="ECO:0000313" key="2">
    <source>
        <dbReference type="EMBL" id="MXQ80386.1"/>
    </source>
</evidence>
<keyword evidence="3" id="KW-1185">Reference proteome</keyword>
<accession>A0A6B0QVP6</accession>
<feature type="region of interest" description="Disordered" evidence="1">
    <location>
        <begin position="1"/>
        <end position="20"/>
    </location>
</feature>
<feature type="compositionally biased region" description="Basic and acidic residues" evidence="1">
    <location>
        <begin position="282"/>
        <end position="291"/>
    </location>
</feature>
<feature type="region of interest" description="Disordered" evidence="1">
    <location>
        <begin position="271"/>
        <end position="300"/>
    </location>
</feature>
<protein>
    <submittedName>
        <fullName evidence="2">Uncharacterized protein</fullName>
    </submittedName>
</protein>
<reference evidence="2" key="1">
    <citation type="submission" date="2019-10" db="EMBL/GenBank/DDBJ databases">
        <title>The sequence and de novo assembly of the wild yak genome.</title>
        <authorList>
            <person name="Liu Y."/>
        </authorList>
    </citation>
    <scope>NUCLEOTIDE SEQUENCE [LARGE SCALE GENOMIC DNA]</scope>
    <source>
        <strain evidence="2">WY2019</strain>
    </source>
</reference>
<dbReference type="Proteomes" id="UP000322234">
    <property type="component" value="Unassembled WGS sequence"/>
</dbReference>